<reference evidence="2 3" key="1">
    <citation type="submission" date="2015-09" db="EMBL/GenBank/DDBJ databases">
        <authorList>
            <consortium name="Pathogen Informatics"/>
        </authorList>
    </citation>
    <scope>NUCLEOTIDE SEQUENCE [LARGE SCALE GENOMIC DNA]</scope>
    <source>
        <strain evidence="2 3">2789STDY5834889</strain>
    </source>
</reference>
<dbReference type="OrthoDB" id="1711086at2"/>
<evidence type="ECO:0000256" key="1">
    <source>
        <dbReference type="SAM" id="Coils"/>
    </source>
</evidence>
<dbReference type="InterPro" id="IPR046313">
    <property type="entry name" value="DUF6465"/>
</dbReference>
<organism evidence="2 3">
    <name type="scientific">[Ruminococcus] torques</name>
    <dbReference type="NCBI Taxonomy" id="33039"/>
    <lineage>
        <taxon>Bacteria</taxon>
        <taxon>Bacillati</taxon>
        <taxon>Bacillota</taxon>
        <taxon>Clostridia</taxon>
        <taxon>Lachnospirales</taxon>
        <taxon>Lachnospiraceae</taxon>
        <taxon>Mediterraneibacter</taxon>
    </lineage>
</organism>
<name>A0A174ZNI1_9FIRM</name>
<proteinExistence type="predicted"/>
<dbReference type="AlphaFoldDB" id="A0A174ZNI1"/>
<feature type="coiled-coil region" evidence="1">
    <location>
        <begin position="55"/>
        <end position="90"/>
    </location>
</feature>
<protein>
    <submittedName>
        <fullName evidence="2">Uncharacterized protein</fullName>
    </submittedName>
</protein>
<dbReference type="Pfam" id="PF20069">
    <property type="entry name" value="DUF6465"/>
    <property type="match status" value="1"/>
</dbReference>
<evidence type="ECO:0000313" key="3">
    <source>
        <dbReference type="Proteomes" id="UP000078383"/>
    </source>
</evidence>
<accession>A0A174ZNI1</accession>
<keyword evidence="1" id="KW-0175">Coiled coil</keyword>
<dbReference type="RefSeq" id="WP_055146210.1">
    <property type="nucleotide sequence ID" value="NZ_CZBS01000003.1"/>
</dbReference>
<gene>
    <name evidence="2" type="ORF">ERS852502_01536</name>
</gene>
<dbReference type="EMBL" id="CZBX01000006">
    <property type="protein sequence ID" value="CUQ87327.1"/>
    <property type="molecule type" value="Genomic_DNA"/>
</dbReference>
<dbReference type="Proteomes" id="UP000078383">
    <property type="component" value="Unassembled WGS sequence"/>
</dbReference>
<sequence>MVTKKTSSTTKAETATVKAEKKETAAAKAIETKKDTTKKLETKAAVLVDTPEVQAEEVKETVKKAAKKVAAKAEDTAEKAVKTVKKAAAKKTATKTTKKADLKTEFFLQFSGKEYTEKEILKKVKDVWTKDLKNKVGDMKDVKIYLKPEESAAYYVVNGDTTGKIDL</sequence>
<evidence type="ECO:0000313" key="2">
    <source>
        <dbReference type="EMBL" id="CUQ87327.1"/>
    </source>
</evidence>